<dbReference type="Pfam" id="PF02932">
    <property type="entry name" value="Neur_chan_memb"/>
    <property type="match status" value="1"/>
</dbReference>
<reference evidence="8" key="1">
    <citation type="submission" date="2020-05" db="UniProtKB">
        <authorList>
            <consortium name="EnsemblMetazoa"/>
        </authorList>
    </citation>
    <scope>IDENTIFICATION</scope>
    <source>
        <strain evidence="8">BB02</strain>
    </source>
</reference>
<protein>
    <recommendedName>
        <fullName evidence="10">Neurotransmitter-gated ion-channel ligand-binding domain-containing protein</fullName>
    </recommendedName>
</protein>
<dbReference type="EnsemblMetazoa" id="BGLB038364-RA">
    <property type="protein sequence ID" value="BGLB038364-PA"/>
    <property type="gene ID" value="BGLB038364"/>
</dbReference>
<dbReference type="Pfam" id="PF02931">
    <property type="entry name" value="Neur_chan_LBD"/>
    <property type="match status" value="1"/>
</dbReference>
<dbReference type="InterPro" id="IPR018000">
    <property type="entry name" value="Neurotransmitter_ion_chnl_CS"/>
</dbReference>
<accession>A0A2C9M4C8</accession>
<evidence type="ECO:0000313" key="8">
    <source>
        <dbReference type="EnsemblMetazoa" id="BGLB038364-PA"/>
    </source>
</evidence>
<dbReference type="SUPFAM" id="SSF63712">
    <property type="entry name" value="Nicotinic receptor ligand binding domain-like"/>
    <property type="match status" value="1"/>
</dbReference>
<dbReference type="VEuPathDB" id="VectorBase:BGLAX_043789"/>
<dbReference type="GO" id="GO:0016020">
    <property type="term" value="C:membrane"/>
    <property type="evidence" value="ECO:0007669"/>
    <property type="project" value="UniProtKB-SubCell"/>
</dbReference>
<dbReference type="Proteomes" id="UP000076420">
    <property type="component" value="Unassembled WGS sequence"/>
</dbReference>
<dbReference type="Gene3D" id="2.70.170.10">
    <property type="entry name" value="Neurotransmitter-gated ion-channel ligand-binding domain"/>
    <property type="match status" value="1"/>
</dbReference>
<organism evidence="8 9">
    <name type="scientific">Biomphalaria glabrata</name>
    <name type="common">Bloodfluke planorb</name>
    <name type="synonym">Freshwater snail</name>
    <dbReference type="NCBI Taxonomy" id="6526"/>
    <lineage>
        <taxon>Eukaryota</taxon>
        <taxon>Metazoa</taxon>
        <taxon>Spiralia</taxon>
        <taxon>Lophotrochozoa</taxon>
        <taxon>Mollusca</taxon>
        <taxon>Gastropoda</taxon>
        <taxon>Heterobranchia</taxon>
        <taxon>Euthyneura</taxon>
        <taxon>Panpulmonata</taxon>
        <taxon>Hygrophila</taxon>
        <taxon>Lymnaeoidea</taxon>
        <taxon>Planorbidae</taxon>
        <taxon>Biomphalaria</taxon>
    </lineage>
</organism>
<feature type="domain" description="Neurotransmitter-gated ion-channel ligand-binding" evidence="6">
    <location>
        <begin position="65"/>
        <end position="284"/>
    </location>
</feature>
<comment type="caution">
    <text evidence="5">Lacks conserved residue(s) required for the propagation of feature annotation.</text>
</comment>
<dbReference type="AlphaFoldDB" id="A0A2C9M4C8"/>
<dbReference type="GO" id="GO:0004888">
    <property type="term" value="F:transmembrane signaling receptor activity"/>
    <property type="evidence" value="ECO:0007669"/>
    <property type="project" value="InterPro"/>
</dbReference>
<evidence type="ECO:0000256" key="4">
    <source>
        <dbReference type="ARBA" id="ARBA00023136"/>
    </source>
</evidence>
<name>A0A2C9M4C8_BIOGL</name>
<dbReference type="PROSITE" id="PS00236">
    <property type="entry name" value="NEUROTR_ION_CHANNEL"/>
    <property type="match status" value="1"/>
</dbReference>
<evidence type="ECO:0000259" key="7">
    <source>
        <dbReference type="Pfam" id="PF02932"/>
    </source>
</evidence>
<feature type="transmembrane region" description="Helical" evidence="5">
    <location>
        <begin position="286"/>
        <end position="309"/>
    </location>
</feature>
<dbReference type="PRINTS" id="PR00252">
    <property type="entry name" value="NRIONCHANNEL"/>
</dbReference>
<dbReference type="SUPFAM" id="SSF90112">
    <property type="entry name" value="Neurotransmitter-gated ion-channel transmembrane pore"/>
    <property type="match status" value="1"/>
</dbReference>
<sequence>MPIRCSSKVCKLCFEICLANIEPTCVYHVVFFIETSSSGLGFNSFTCFTSKGQPQGNRIGEVYYEEDLITRLLSRYVKEARPVLHPNDAVSVSVKFSFVRIEDLDESTDTFSASMFIVQMWNDPRLKWNISEFGGVRNVRLPANKLWVPDLVLYNVAHRSPPQSLYEETVTVTSDGSIVWVPMLTLHSTCPMDLRDFPYDVQTCSLVFGSWMHTSWEMNVTFISKKTEMDVVLNEEDSSYLVHPHPQWELVNNKAHAKLSSKKYECCPQPFTLITVSVQLKRRPQFYRYLTVGPAAILGLLVPVIYLVPAPRHDKMLFGLLLLLCLTVLLAILQQAIPFDHGSLPKICSFYLGTMILTCMSIVTSVIVTNVSVRGVRRKPLPAWIHAIFLGRRSLRRLICLGDYGPINNLYASEIQTQNQGLQDVENVSEQLLPNVEEGNRDRTLVQISKYIKYIVGKMAADISYENINQEWEELGRVIDRCLFLAFFALYIFTASSLL</sequence>
<evidence type="ECO:0000256" key="2">
    <source>
        <dbReference type="ARBA" id="ARBA00022692"/>
    </source>
</evidence>
<dbReference type="InterPro" id="IPR006029">
    <property type="entry name" value="Neurotrans-gated_channel_TM"/>
</dbReference>
<evidence type="ECO:0000313" key="9">
    <source>
        <dbReference type="Proteomes" id="UP000076420"/>
    </source>
</evidence>
<dbReference type="PANTHER" id="PTHR18945">
    <property type="entry name" value="NEUROTRANSMITTER GATED ION CHANNEL"/>
    <property type="match status" value="1"/>
</dbReference>
<comment type="similarity">
    <text evidence="5">Belongs to the ligand-gated ion channel (TC 1.A.9) family.</text>
</comment>
<dbReference type="VEuPathDB" id="VectorBase:BGLB038364"/>
<evidence type="ECO:0000256" key="3">
    <source>
        <dbReference type="ARBA" id="ARBA00022989"/>
    </source>
</evidence>
<dbReference type="Gene3D" id="1.20.58.390">
    <property type="entry name" value="Neurotransmitter-gated ion-channel transmembrane domain"/>
    <property type="match status" value="1"/>
</dbReference>
<gene>
    <name evidence="8" type="primary">106055799</name>
</gene>
<evidence type="ECO:0000256" key="5">
    <source>
        <dbReference type="RuleBase" id="RU000687"/>
    </source>
</evidence>
<dbReference type="CDD" id="cd18997">
    <property type="entry name" value="LGIC_ECD_nAChR"/>
    <property type="match status" value="1"/>
</dbReference>
<keyword evidence="2 5" id="KW-0812">Transmembrane</keyword>
<keyword evidence="4 5" id="KW-0472">Membrane</keyword>
<feature type="transmembrane region" description="Helical" evidence="5">
    <location>
        <begin position="316"/>
        <end position="337"/>
    </location>
</feature>
<proteinExistence type="inferred from homology"/>
<feature type="domain" description="Neurotransmitter-gated ion-channel transmembrane" evidence="7">
    <location>
        <begin position="294"/>
        <end position="493"/>
    </location>
</feature>
<dbReference type="InterPro" id="IPR038050">
    <property type="entry name" value="Neuro_actylchol_rec"/>
</dbReference>
<dbReference type="InterPro" id="IPR006202">
    <property type="entry name" value="Neur_chan_lig-bd"/>
</dbReference>
<dbReference type="STRING" id="6526.A0A2C9M4C8"/>
<keyword evidence="3 5" id="KW-1133">Transmembrane helix</keyword>
<feature type="transmembrane region" description="Helical" evidence="5">
    <location>
        <begin position="349"/>
        <end position="371"/>
    </location>
</feature>
<evidence type="ECO:0008006" key="10">
    <source>
        <dbReference type="Google" id="ProtNLM"/>
    </source>
</evidence>
<keyword evidence="5" id="KW-0407">Ion channel</keyword>
<dbReference type="OrthoDB" id="410315at2759"/>
<keyword evidence="5" id="KW-0406">Ion transport</keyword>
<keyword evidence="5" id="KW-0813">Transport</keyword>
<dbReference type="KEGG" id="bgt:106055799"/>
<evidence type="ECO:0000256" key="1">
    <source>
        <dbReference type="ARBA" id="ARBA00004141"/>
    </source>
</evidence>
<dbReference type="InterPro" id="IPR006201">
    <property type="entry name" value="Neur_channel"/>
</dbReference>
<evidence type="ECO:0000259" key="6">
    <source>
        <dbReference type="Pfam" id="PF02931"/>
    </source>
</evidence>
<comment type="subcellular location">
    <subcellularLocation>
        <location evidence="1">Membrane</location>
        <topology evidence="1">Multi-pass membrane protein</topology>
    </subcellularLocation>
</comment>
<dbReference type="InterPro" id="IPR036719">
    <property type="entry name" value="Neuro-gated_channel_TM_sf"/>
</dbReference>
<dbReference type="InterPro" id="IPR036734">
    <property type="entry name" value="Neur_chan_lig-bd_sf"/>
</dbReference>
<dbReference type="GO" id="GO:0005230">
    <property type="term" value="F:extracellular ligand-gated monoatomic ion channel activity"/>
    <property type="evidence" value="ECO:0007669"/>
    <property type="project" value="InterPro"/>
</dbReference>
<dbReference type="FunFam" id="2.70.170.10:FF:000028">
    <property type="entry name" value="AcetylCholine Receptor"/>
    <property type="match status" value="1"/>
</dbReference>